<comment type="caution">
    <text evidence="2">The sequence shown here is derived from an EMBL/GenBank/DDBJ whole genome shotgun (WGS) entry which is preliminary data.</text>
</comment>
<dbReference type="RefSeq" id="WP_327600018.1">
    <property type="nucleotide sequence ID" value="NZ_JAYXHS010000003.1"/>
</dbReference>
<sequence length="342" mass="36231">MAVHLTALLVPGWQLPEDEDLGGKPLSAVLLAAPVTEPQMVAPRPAPKPAKPKQPAPPLADAPMASLGDTPVESSAPLAEATSAADQLPQSAPTVDVATAASAPEAQSQAVAQATSAPLADISGWARQGRVRYISSYYGLTVTGVQEWSRDDTQFSASLRGSVPIKGELIKQESSGRIVAGRPVSDSFRETFNAAQYETQFDAAGNTIKQVRKGSPREVETGGYALDMLALTHFMSLQPPGAPNFDVFVVTFRGSVSRVSIEQRPSQALQLPLGSISARQFHAEARNGSLKIDIWLANDWSNAPVRIRVEDNNGTYDLKAEEVELNGQVVGTRPSSAAAVVD</sequence>
<dbReference type="EMBL" id="JAYXHS010000003">
    <property type="protein sequence ID" value="MEC5387037.1"/>
    <property type="molecule type" value="Genomic_DNA"/>
</dbReference>
<evidence type="ECO:0000313" key="3">
    <source>
        <dbReference type="Proteomes" id="UP001331561"/>
    </source>
</evidence>
<reference evidence="2 3" key="1">
    <citation type="submission" date="2024-01" db="EMBL/GenBank/DDBJ databases">
        <title>Uliginosibacterium soil sp. nov.</title>
        <authorList>
            <person name="Lv Y."/>
        </authorList>
    </citation>
    <scope>NUCLEOTIDE SEQUENCE [LARGE SCALE GENOMIC DNA]</scope>
    <source>
        <strain evidence="2 3">H3</strain>
    </source>
</reference>
<dbReference type="Proteomes" id="UP001331561">
    <property type="component" value="Unassembled WGS sequence"/>
</dbReference>
<protein>
    <submittedName>
        <fullName evidence="2">DUF3108 domain-containing protein</fullName>
    </submittedName>
</protein>
<feature type="compositionally biased region" description="Polar residues" evidence="1">
    <location>
        <begin position="84"/>
        <end position="93"/>
    </location>
</feature>
<dbReference type="InterPro" id="IPR021457">
    <property type="entry name" value="DUF3108"/>
</dbReference>
<evidence type="ECO:0000256" key="1">
    <source>
        <dbReference type="SAM" id="MobiDB-lite"/>
    </source>
</evidence>
<accession>A0ABU6K6C3</accession>
<feature type="compositionally biased region" description="Pro residues" evidence="1">
    <location>
        <begin position="44"/>
        <end position="60"/>
    </location>
</feature>
<gene>
    <name evidence="2" type="ORF">VVD49_14990</name>
</gene>
<evidence type="ECO:0000313" key="2">
    <source>
        <dbReference type="EMBL" id="MEC5387037.1"/>
    </source>
</evidence>
<keyword evidence="3" id="KW-1185">Reference proteome</keyword>
<proteinExistence type="predicted"/>
<dbReference type="Pfam" id="PF11306">
    <property type="entry name" value="DUF3108"/>
    <property type="match status" value="1"/>
</dbReference>
<name>A0ABU6K6C3_9RHOO</name>
<feature type="region of interest" description="Disordered" evidence="1">
    <location>
        <begin position="38"/>
        <end position="101"/>
    </location>
</feature>
<organism evidence="2 3">
    <name type="scientific">Uliginosibacterium silvisoli</name>
    <dbReference type="NCBI Taxonomy" id="3114758"/>
    <lineage>
        <taxon>Bacteria</taxon>
        <taxon>Pseudomonadati</taxon>
        <taxon>Pseudomonadota</taxon>
        <taxon>Betaproteobacteria</taxon>
        <taxon>Rhodocyclales</taxon>
        <taxon>Zoogloeaceae</taxon>
        <taxon>Uliginosibacterium</taxon>
    </lineage>
</organism>